<keyword evidence="2" id="KW-0479">Metal-binding</keyword>
<dbReference type="GO" id="GO:0004222">
    <property type="term" value="F:metalloendopeptidase activity"/>
    <property type="evidence" value="ECO:0007669"/>
    <property type="project" value="InterPro"/>
</dbReference>
<dbReference type="Proteomes" id="UP000518300">
    <property type="component" value="Unassembled WGS sequence"/>
</dbReference>
<evidence type="ECO:0000256" key="1">
    <source>
        <dbReference type="ARBA" id="ARBA00022670"/>
    </source>
</evidence>
<dbReference type="AlphaFoldDB" id="A0A848LRQ7"/>
<keyword evidence="3" id="KW-0378">Hydrolase</keyword>
<evidence type="ECO:0000259" key="7">
    <source>
        <dbReference type="SMART" id="SM00458"/>
    </source>
</evidence>
<protein>
    <submittedName>
        <fullName evidence="8">Matrixin family metalloprotease</fullName>
    </submittedName>
</protein>
<keyword evidence="8" id="KW-0482">Metalloprotease</keyword>
<evidence type="ECO:0000256" key="4">
    <source>
        <dbReference type="ARBA" id="ARBA00022833"/>
    </source>
</evidence>
<dbReference type="Gene3D" id="3.40.390.10">
    <property type="entry name" value="Collagenase (Catalytic Domain)"/>
    <property type="match status" value="1"/>
</dbReference>
<name>A0A848LRQ7_9BACT</name>
<evidence type="ECO:0000256" key="5">
    <source>
        <dbReference type="SAM" id="SignalP"/>
    </source>
</evidence>
<evidence type="ECO:0000256" key="3">
    <source>
        <dbReference type="ARBA" id="ARBA00022801"/>
    </source>
</evidence>
<evidence type="ECO:0000313" key="8">
    <source>
        <dbReference type="EMBL" id="NMO20436.1"/>
    </source>
</evidence>
<dbReference type="InterPro" id="IPR006026">
    <property type="entry name" value="Peptidase_Metallo"/>
</dbReference>
<dbReference type="RefSeq" id="WP_169349652.1">
    <property type="nucleotide sequence ID" value="NZ_JABBJJ010000244.1"/>
</dbReference>
<sequence>MRRSRLAVSAALAAVVSVPLAGCGTQEPAGSGETAGSVRPAQGMSWEEFLSRVYQEADTGIYVANGDETFTDLEQLREFYEENFREQKVRESQGGLAVMLRDDSPARWGDAEKFNITYCVSTTFGTRHAAVVAAMADAANAWGSVAAVRFVHRRELDGNCNTAQNGVVFDVRPVSGASYMARAFFPGDPRSARSVLIDSSAFTTTIPNLTLTGILRHELGHTLGFRHEHTRPQAGTCFEDSNWEALTDYDSSSVMHYPQCNGTGDWSLTLTNLDIEGARALYGVATGEIRGFGGKSLDADWNDPVANGTKVQLWDWLNGGNQKWQLMADGSIRGFGGKCLDADWNEPVANGTKVQLWDCNGLEQQRWSVLPDGTIRGFGGKCLDADWNWPVANGTKLQLWDCNGGDQQKWSVIFQ</sequence>
<evidence type="ECO:0000313" key="9">
    <source>
        <dbReference type="Proteomes" id="UP000518300"/>
    </source>
</evidence>
<proteinExistence type="predicted"/>
<dbReference type="SMART" id="SM00235">
    <property type="entry name" value="ZnMc"/>
    <property type="match status" value="1"/>
</dbReference>
<dbReference type="EMBL" id="JABBJJ010000244">
    <property type="protein sequence ID" value="NMO20436.1"/>
    <property type="molecule type" value="Genomic_DNA"/>
</dbReference>
<keyword evidence="9" id="KW-1185">Reference proteome</keyword>
<dbReference type="SMART" id="SM00458">
    <property type="entry name" value="RICIN"/>
    <property type="match status" value="1"/>
</dbReference>
<feature type="chain" id="PRO_5032842628" evidence="5">
    <location>
        <begin position="22"/>
        <end position="415"/>
    </location>
</feature>
<comment type="caution">
    <text evidence="8">The sequence shown here is derived from an EMBL/GenBank/DDBJ whole genome shotgun (WGS) entry which is preliminary data.</text>
</comment>
<feature type="domain" description="Ricin B lectin" evidence="7">
    <location>
        <begin position="283"/>
        <end position="413"/>
    </location>
</feature>
<accession>A0A848LRQ7</accession>
<dbReference type="SUPFAM" id="SSF55486">
    <property type="entry name" value="Metalloproteases ('zincins'), catalytic domain"/>
    <property type="match status" value="1"/>
</dbReference>
<gene>
    <name evidence="8" type="ORF">HG543_37090</name>
</gene>
<keyword evidence="1 8" id="KW-0645">Protease</keyword>
<dbReference type="Pfam" id="PF00652">
    <property type="entry name" value="Ricin_B_lectin"/>
    <property type="match status" value="1"/>
</dbReference>
<dbReference type="InterPro" id="IPR000772">
    <property type="entry name" value="Ricin_B_lectin"/>
</dbReference>
<organism evidence="8 9">
    <name type="scientific">Pyxidicoccus fallax</name>
    <dbReference type="NCBI Taxonomy" id="394095"/>
    <lineage>
        <taxon>Bacteria</taxon>
        <taxon>Pseudomonadati</taxon>
        <taxon>Myxococcota</taxon>
        <taxon>Myxococcia</taxon>
        <taxon>Myxococcales</taxon>
        <taxon>Cystobacterineae</taxon>
        <taxon>Myxococcaceae</taxon>
        <taxon>Pyxidicoccus</taxon>
    </lineage>
</organism>
<dbReference type="InterPro" id="IPR001818">
    <property type="entry name" value="Pept_M10_metallopeptidase"/>
</dbReference>
<dbReference type="GO" id="GO:0031012">
    <property type="term" value="C:extracellular matrix"/>
    <property type="evidence" value="ECO:0007669"/>
    <property type="project" value="InterPro"/>
</dbReference>
<dbReference type="SUPFAM" id="SSF50370">
    <property type="entry name" value="Ricin B-like lectins"/>
    <property type="match status" value="1"/>
</dbReference>
<evidence type="ECO:0000259" key="6">
    <source>
        <dbReference type="SMART" id="SM00235"/>
    </source>
</evidence>
<dbReference type="InterPro" id="IPR024079">
    <property type="entry name" value="MetalloPept_cat_dom_sf"/>
</dbReference>
<keyword evidence="4" id="KW-0862">Zinc</keyword>
<keyword evidence="5" id="KW-0732">Signal</keyword>
<dbReference type="GO" id="GO:0008270">
    <property type="term" value="F:zinc ion binding"/>
    <property type="evidence" value="ECO:0007669"/>
    <property type="project" value="InterPro"/>
</dbReference>
<dbReference type="Pfam" id="PF00413">
    <property type="entry name" value="Peptidase_M10"/>
    <property type="match status" value="1"/>
</dbReference>
<dbReference type="InterPro" id="IPR035992">
    <property type="entry name" value="Ricin_B-like_lectins"/>
</dbReference>
<dbReference type="GO" id="GO:0006508">
    <property type="term" value="P:proteolysis"/>
    <property type="evidence" value="ECO:0007669"/>
    <property type="project" value="UniProtKB-KW"/>
</dbReference>
<evidence type="ECO:0000256" key="2">
    <source>
        <dbReference type="ARBA" id="ARBA00022723"/>
    </source>
</evidence>
<feature type="signal peptide" evidence="5">
    <location>
        <begin position="1"/>
        <end position="21"/>
    </location>
</feature>
<dbReference type="PROSITE" id="PS50231">
    <property type="entry name" value="RICIN_B_LECTIN"/>
    <property type="match status" value="1"/>
</dbReference>
<reference evidence="8 9" key="1">
    <citation type="submission" date="2020-04" db="EMBL/GenBank/DDBJ databases">
        <title>Draft genome of Pyxidicoccus fallax type strain.</title>
        <authorList>
            <person name="Whitworth D.E."/>
        </authorList>
    </citation>
    <scope>NUCLEOTIDE SEQUENCE [LARGE SCALE GENOMIC DNA]</scope>
    <source>
        <strain evidence="8 9">DSM 14698</strain>
    </source>
</reference>
<dbReference type="Gene3D" id="2.80.10.50">
    <property type="match status" value="3"/>
</dbReference>
<feature type="domain" description="Peptidase metallopeptidase" evidence="6">
    <location>
        <begin position="104"/>
        <end position="251"/>
    </location>
</feature>